<dbReference type="InterPro" id="IPR007527">
    <property type="entry name" value="Znf_SWIM"/>
</dbReference>
<dbReference type="PROSITE" id="PS01359">
    <property type="entry name" value="ZF_PHD_1"/>
    <property type="match status" value="1"/>
</dbReference>
<dbReference type="EMBL" id="CACVKT020006120">
    <property type="protein sequence ID" value="CAC5399905.1"/>
    <property type="molecule type" value="Genomic_DNA"/>
</dbReference>
<dbReference type="SUPFAM" id="SSF57903">
    <property type="entry name" value="FYVE/PHD zinc finger"/>
    <property type="match status" value="1"/>
</dbReference>
<dbReference type="PANTHER" id="PTHR47526:SF3">
    <property type="entry name" value="PHD-TYPE DOMAIN-CONTAINING PROTEIN"/>
    <property type="match status" value="1"/>
</dbReference>
<dbReference type="InterPro" id="IPR019787">
    <property type="entry name" value="Znf_PHD-finger"/>
</dbReference>
<dbReference type="PANTHER" id="PTHR47526">
    <property type="entry name" value="ATP-DEPENDENT DNA HELICASE"/>
    <property type="match status" value="1"/>
</dbReference>
<keyword evidence="3" id="KW-0255">Endonuclease</keyword>
<dbReference type="InterPro" id="IPR011011">
    <property type="entry name" value="Znf_FYVE_PHD"/>
</dbReference>
<evidence type="ECO:0000256" key="2">
    <source>
        <dbReference type="ARBA" id="ARBA00022723"/>
    </source>
</evidence>
<dbReference type="InterPro" id="IPR011335">
    <property type="entry name" value="Restrct_endonuc-II-like"/>
</dbReference>
<dbReference type="InterPro" id="IPR019786">
    <property type="entry name" value="Zinc_finger_PHD-type_CS"/>
</dbReference>
<dbReference type="OrthoDB" id="10035901at2759"/>
<dbReference type="Pfam" id="PF02037">
    <property type="entry name" value="SAP"/>
    <property type="match status" value="1"/>
</dbReference>
<feature type="domain" description="PHD-type" evidence="9">
    <location>
        <begin position="502"/>
        <end position="561"/>
    </location>
</feature>
<accession>A0A6J8CVN7</accession>
<keyword evidence="4 8" id="KW-0863">Zinc-finger</keyword>
<evidence type="ECO:0000256" key="3">
    <source>
        <dbReference type="ARBA" id="ARBA00022759"/>
    </source>
</evidence>
<dbReference type="Gene3D" id="3.30.40.10">
    <property type="entry name" value="Zinc/RING finger domain, C3HC4 (zinc finger)"/>
    <property type="match status" value="1"/>
</dbReference>
<keyword evidence="5" id="KW-0378">Hydrolase</keyword>
<dbReference type="InterPro" id="IPR001965">
    <property type="entry name" value="Znf_PHD"/>
</dbReference>
<feature type="domain" description="SAP" evidence="10">
    <location>
        <begin position="11"/>
        <end position="45"/>
    </location>
</feature>
<dbReference type="Gene3D" id="1.10.720.30">
    <property type="entry name" value="SAP domain"/>
    <property type="match status" value="1"/>
</dbReference>
<name>A0A6J8CVN7_MYTCO</name>
<evidence type="ECO:0000256" key="5">
    <source>
        <dbReference type="ARBA" id="ARBA00022801"/>
    </source>
</evidence>
<protein>
    <recommendedName>
        <fullName evidence="14">PHD-type domain-containing protein</fullName>
    </recommendedName>
</protein>
<dbReference type="InterPro" id="IPR003034">
    <property type="entry name" value="SAP_dom"/>
</dbReference>
<dbReference type="GO" id="GO:0004527">
    <property type="term" value="F:exonuclease activity"/>
    <property type="evidence" value="ECO:0007669"/>
    <property type="project" value="UniProtKB-KW"/>
</dbReference>
<keyword evidence="13" id="KW-1185">Reference proteome</keyword>
<dbReference type="InterPro" id="IPR036361">
    <property type="entry name" value="SAP_dom_sf"/>
</dbReference>
<dbReference type="Pfam" id="PF01771">
    <property type="entry name" value="Viral_alk_exo"/>
    <property type="match status" value="1"/>
</dbReference>
<evidence type="ECO:0000256" key="6">
    <source>
        <dbReference type="ARBA" id="ARBA00022833"/>
    </source>
</evidence>
<dbReference type="PROSITE" id="PS50016">
    <property type="entry name" value="ZF_PHD_2"/>
    <property type="match status" value="1"/>
</dbReference>
<evidence type="ECO:0000313" key="13">
    <source>
        <dbReference type="Proteomes" id="UP000507470"/>
    </source>
</evidence>
<organism evidence="12 13">
    <name type="scientific">Mytilus coruscus</name>
    <name type="common">Sea mussel</name>
    <dbReference type="NCBI Taxonomy" id="42192"/>
    <lineage>
        <taxon>Eukaryota</taxon>
        <taxon>Metazoa</taxon>
        <taxon>Spiralia</taxon>
        <taxon>Lophotrochozoa</taxon>
        <taxon>Mollusca</taxon>
        <taxon>Bivalvia</taxon>
        <taxon>Autobranchia</taxon>
        <taxon>Pteriomorphia</taxon>
        <taxon>Mytilida</taxon>
        <taxon>Mytiloidea</taxon>
        <taxon>Mytilidae</taxon>
        <taxon>Mytilinae</taxon>
        <taxon>Mytilus</taxon>
    </lineage>
</organism>
<evidence type="ECO:0000256" key="4">
    <source>
        <dbReference type="ARBA" id="ARBA00022771"/>
    </source>
</evidence>
<dbReference type="GO" id="GO:0008270">
    <property type="term" value="F:zinc ion binding"/>
    <property type="evidence" value="ECO:0007669"/>
    <property type="project" value="UniProtKB-KW"/>
</dbReference>
<evidence type="ECO:0000259" key="10">
    <source>
        <dbReference type="PROSITE" id="PS50800"/>
    </source>
</evidence>
<evidence type="ECO:0008006" key="14">
    <source>
        <dbReference type="Google" id="ProtNLM"/>
    </source>
</evidence>
<dbReference type="SUPFAM" id="SSF68906">
    <property type="entry name" value="SAP domain"/>
    <property type="match status" value="1"/>
</dbReference>
<dbReference type="Proteomes" id="UP000507470">
    <property type="component" value="Unassembled WGS sequence"/>
</dbReference>
<dbReference type="GO" id="GO:0006281">
    <property type="term" value="P:DNA repair"/>
    <property type="evidence" value="ECO:0007669"/>
    <property type="project" value="UniProtKB-ARBA"/>
</dbReference>
<dbReference type="InterPro" id="IPR011604">
    <property type="entry name" value="PDDEXK-like_dom_sf"/>
</dbReference>
<dbReference type="SMART" id="SM00513">
    <property type="entry name" value="SAP"/>
    <property type="match status" value="1"/>
</dbReference>
<reference evidence="12 13" key="1">
    <citation type="submission" date="2020-06" db="EMBL/GenBank/DDBJ databases">
        <authorList>
            <person name="Li R."/>
            <person name="Bekaert M."/>
        </authorList>
    </citation>
    <scope>NUCLEOTIDE SEQUENCE [LARGE SCALE GENOMIC DNA]</scope>
    <source>
        <strain evidence="13">wild</strain>
    </source>
</reference>
<evidence type="ECO:0000256" key="8">
    <source>
        <dbReference type="PROSITE-ProRule" id="PRU00325"/>
    </source>
</evidence>
<evidence type="ECO:0000313" key="12">
    <source>
        <dbReference type="EMBL" id="CAC5399905.1"/>
    </source>
</evidence>
<gene>
    <name evidence="12" type="ORF">MCOR_34128</name>
</gene>
<evidence type="ECO:0000259" key="9">
    <source>
        <dbReference type="PROSITE" id="PS50016"/>
    </source>
</evidence>
<dbReference type="AlphaFoldDB" id="A0A6J8CVN7"/>
<evidence type="ECO:0000256" key="1">
    <source>
        <dbReference type="ARBA" id="ARBA00022722"/>
    </source>
</evidence>
<dbReference type="SUPFAM" id="SSF52980">
    <property type="entry name" value="Restriction endonuclease-like"/>
    <property type="match status" value="1"/>
</dbReference>
<keyword evidence="1" id="KW-0540">Nuclease</keyword>
<keyword evidence="7" id="KW-0269">Exonuclease</keyword>
<dbReference type="GO" id="GO:0004519">
    <property type="term" value="F:endonuclease activity"/>
    <property type="evidence" value="ECO:0007669"/>
    <property type="project" value="UniProtKB-KW"/>
</dbReference>
<dbReference type="InterPro" id="IPR034720">
    <property type="entry name" value="Viral_alk_exo"/>
</dbReference>
<sequence length="566" mass="64323">MSENDTSIDTFKRWTVPVLQQYLRIRGLRTSGKKEELVALVYSANLMKIKQVLTPAEERKLKADQYCDKLKTPKATFLQKKEDKSLSDRLMKDYKEGKAYSYFTSGWLKEVCYHHIDNNSPYCFLKAECTASQRINDVPHTTWVLLEKVSGEIQTAYCTCFAGLGETCNHMAAILFKVDYAWQWGANNKSCTSKPCVWKSPSTKKSVVQPKKLSELKIMKPHYSKGGQGQPINPIKRQLFQPTQGSKPSLGKLSDALLPACQNAAVFQYIHHNYTHYEPSEDFNVLSTETVTTTEGTILPLSLPETAGNCRDHNELLEKLKYTDADGEKILQETRGQSENTEWFNQRKGRITCSRMHSVFTKSETLKKNNAVNTESLVSEILGYKEKNSNIPALKYGRIMEPVARRKYKCILLQRKHQDLKVEETGLYIDTKKGLFRFKSRCGASDSGYKKKVAHTETSSGMKSISNSIPLLAISTCKPTKPTQAKGKKLNKGRKKVEPKPIYLCGSCQQTCLEIDELDNNCESDYSIGCDKCRKWFHWGCIGFDGMLNMDKWYCDDCEASKENSL</sequence>
<keyword evidence="6" id="KW-0862">Zinc</keyword>
<feature type="domain" description="SWIM-type" evidence="11">
    <location>
        <begin position="143"/>
        <end position="179"/>
    </location>
</feature>
<evidence type="ECO:0000256" key="7">
    <source>
        <dbReference type="ARBA" id="ARBA00022839"/>
    </source>
</evidence>
<keyword evidence="2" id="KW-0479">Metal-binding</keyword>
<dbReference type="PROSITE" id="PS50966">
    <property type="entry name" value="ZF_SWIM"/>
    <property type="match status" value="1"/>
</dbReference>
<dbReference type="SMART" id="SM00249">
    <property type="entry name" value="PHD"/>
    <property type="match status" value="1"/>
</dbReference>
<proteinExistence type="predicted"/>
<dbReference type="Gene3D" id="3.90.320.10">
    <property type="match status" value="1"/>
</dbReference>
<dbReference type="InterPro" id="IPR013083">
    <property type="entry name" value="Znf_RING/FYVE/PHD"/>
</dbReference>
<evidence type="ECO:0000259" key="11">
    <source>
        <dbReference type="PROSITE" id="PS50966"/>
    </source>
</evidence>
<dbReference type="PROSITE" id="PS50800">
    <property type="entry name" value="SAP"/>
    <property type="match status" value="1"/>
</dbReference>